<evidence type="ECO:0000256" key="2">
    <source>
        <dbReference type="SAM" id="SignalP"/>
    </source>
</evidence>
<feature type="region of interest" description="Disordered" evidence="1">
    <location>
        <begin position="247"/>
        <end position="275"/>
    </location>
</feature>
<evidence type="ECO:0000313" key="4">
    <source>
        <dbReference type="Proteomes" id="UP001333818"/>
    </source>
</evidence>
<sequence length="275" mass="30146">MKKILLLSCILLTASCNSDVPSPNSSQGNTSSPIATIASHSSTTPSTTPSTSSSSAGMSTNTPNGNIQSAKVTEILDGQQVFIRDRQAAIDDIAKSQEQVRTGESRAELLFNNDAIARLSKNSLLTIGQCGAQLQRGSVLIDGAVPTCTSSMVAAVHGTTYILEADEQGNDQIQVLEGEVEVTRKDEPQAQIQVVRGGERFRVLRQQKRAELQKISQTEYETLLNSPLVKDHKRELPGREKMKAKFQQLFPNAKPVLERKKDLRNDLKHPEIQRR</sequence>
<dbReference type="EMBL" id="JAZBJZ010000022">
    <property type="protein sequence ID" value="MEE3716644.1"/>
    <property type="molecule type" value="Genomic_DNA"/>
</dbReference>
<evidence type="ECO:0008006" key="5">
    <source>
        <dbReference type="Google" id="ProtNLM"/>
    </source>
</evidence>
<feature type="compositionally biased region" description="Polar residues" evidence="1">
    <location>
        <begin position="57"/>
        <end position="68"/>
    </location>
</feature>
<feature type="compositionally biased region" description="Polar residues" evidence="1">
    <location>
        <begin position="19"/>
        <end position="29"/>
    </location>
</feature>
<evidence type="ECO:0000313" key="3">
    <source>
        <dbReference type="EMBL" id="MEE3716644.1"/>
    </source>
</evidence>
<feature type="region of interest" description="Disordered" evidence="1">
    <location>
        <begin position="19"/>
        <end position="68"/>
    </location>
</feature>
<comment type="caution">
    <text evidence="3">The sequence shown here is derived from an EMBL/GenBank/DDBJ whole genome shotgun (WGS) entry which is preliminary data.</text>
</comment>
<keyword evidence="2" id="KW-0732">Signal</keyword>
<dbReference type="RefSeq" id="WP_330483073.1">
    <property type="nucleotide sequence ID" value="NZ_JAZBJZ010000022.1"/>
</dbReference>
<organism evidence="3 4">
    <name type="scientific">Tumidithrix elongata BACA0141</name>
    <dbReference type="NCBI Taxonomy" id="2716417"/>
    <lineage>
        <taxon>Bacteria</taxon>
        <taxon>Bacillati</taxon>
        <taxon>Cyanobacteriota</taxon>
        <taxon>Cyanophyceae</taxon>
        <taxon>Pseudanabaenales</taxon>
        <taxon>Pseudanabaenaceae</taxon>
        <taxon>Tumidithrix</taxon>
        <taxon>Tumidithrix elongata</taxon>
    </lineage>
</organism>
<name>A0AAW9PXM7_9CYAN</name>
<reference evidence="3" key="1">
    <citation type="submission" date="2024-01" db="EMBL/GenBank/DDBJ databases">
        <title>Bank of Algae and Cyanobacteria of the Azores (BACA) strain genomes.</title>
        <authorList>
            <person name="Luz R."/>
            <person name="Cordeiro R."/>
            <person name="Fonseca A."/>
            <person name="Goncalves V."/>
        </authorList>
    </citation>
    <scope>NUCLEOTIDE SEQUENCE</scope>
    <source>
        <strain evidence="3">BACA0141</strain>
    </source>
</reference>
<protein>
    <recommendedName>
        <fullName evidence="5">FecR protein domain-containing protein</fullName>
    </recommendedName>
</protein>
<accession>A0AAW9PXM7</accession>
<gene>
    <name evidence="3" type="ORF">V2H45_07800</name>
</gene>
<dbReference type="PROSITE" id="PS51257">
    <property type="entry name" value="PROKAR_LIPOPROTEIN"/>
    <property type="match status" value="1"/>
</dbReference>
<feature type="compositionally biased region" description="Low complexity" evidence="1">
    <location>
        <begin position="30"/>
        <end position="56"/>
    </location>
</feature>
<dbReference type="AlphaFoldDB" id="A0AAW9PXM7"/>
<feature type="compositionally biased region" description="Basic and acidic residues" evidence="1">
    <location>
        <begin position="256"/>
        <end position="275"/>
    </location>
</feature>
<feature type="chain" id="PRO_5043768395" description="FecR protein domain-containing protein" evidence="2">
    <location>
        <begin position="19"/>
        <end position="275"/>
    </location>
</feature>
<dbReference type="Proteomes" id="UP001333818">
    <property type="component" value="Unassembled WGS sequence"/>
</dbReference>
<keyword evidence="4" id="KW-1185">Reference proteome</keyword>
<feature type="signal peptide" evidence="2">
    <location>
        <begin position="1"/>
        <end position="18"/>
    </location>
</feature>
<evidence type="ECO:0000256" key="1">
    <source>
        <dbReference type="SAM" id="MobiDB-lite"/>
    </source>
</evidence>
<proteinExistence type="predicted"/>